<sequence length="89" mass="9869">MIGLLLVYLKKLGGKTESLIQHIVRKAPSKESGMTMFIGTVMGTAIQTLNEDLGHEITELVSKLLKSISDLSREEKDMLADFLERSFAT</sequence>
<protein>
    <submittedName>
        <fullName evidence="1">Uncharacterized protein</fullName>
    </submittedName>
</protein>
<reference evidence="1 2" key="1">
    <citation type="submission" date="2021-04" db="EMBL/GenBank/DDBJ databases">
        <title>Draft genome sequence of Paenibacillus cisolokensis, LC2-13A.</title>
        <authorList>
            <person name="Uke A."/>
            <person name="Chhe C."/>
            <person name="Baramee S."/>
            <person name="Kosugi A."/>
        </authorList>
    </citation>
    <scope>NUCLEOTIDE SEQUENCE [LARGE SCALE GENOMIC DNA]</scope>
    <source>
        <strain evidence="1 2">LC2-13A</strain>
    </source>
</reference>
<dbReference type="Proteomes" id="UP000680304">
    <property type="component" value="Unassembled WGS sequence"/>
</dbReference>
<proteinExistence type="predicted"/>
<accession>A0ABQ4NAX1</accession>
<dbReference type="RefSeq" id="WP_307860614.1">
    <property type="nucleotide sequence ID" value="NZ_BOVJ01000119.1"/>
</dbReference>
<evidence type="ECO:0000313" key="2">
    <source>
        <dbReference type="Proteomes" id="UP000680304"/>
    </source>
</evidence>
<name>A0ABQ4NAX1_9BACL</name>
<keyword evidence="2" id="KW-1185">Reference proteome</keyword>
<dbReference type="EMBL" id="BOVJ01000119">
    <property type="protein sequence ID" value="GIQ65059.1"/>
    <property type="molecule type" value="Genomic_DNA"/>
</dbReference>
<gene>
    <name evidence="1" type="ORF">PACILC2_36270</name>
</gene>
<evidence type="ECO:0000313" key="1">
    <source>
        <dbReference type="EMBL" id="GIQ65059.1"/>
    </source>
</evidence>
<comment type="caution">
    <text evidence="1">The sequence shown here is derived from an EMBL/GenBank/DDBJ whole genome shotgun (WGS) entry which is preliminary data.</text>
</comment>
<organism evidence="1 2">
    <name type="scientific">Paenibacillus cisolokensis</name>
    <dbReference type="NCBI Taxonomy" id="1658519"/>
    <lineage>
        <taxon>Bacteria</taxon>
        <taxon>Bacillati</taxon>
        <taxon>Bacillota</taxon>
        <taxon>Bacilli</taxon>
        <taxon>Bacillales</taxon>
        <taxon>Paenibacillaceae</taxon>
        <taxon>Paenibacillus</taxon>
    </lineage>
</organism>